<feature type="transmembrane region" description="Helical" evidence="8">
    <location>
        <begin position="166"/>
        <end position="186"/>
    </location>
</feature>
<keyword evidence="6 8" id="KW-0472">Membrane</keyword>
<feature type="compositionally biased region" description="Basic and acidic residues" evidence="7">
    <location>
        <begin position="235"/>
        <end position="248"/>
    </location>
</feature>
<evidence type="ECO:0000256" key="1">
    <source>
        <dbReference type="ARBA" id="ARBA00004533"/>
    </source>
</evidence>
<gene>
    <name evidence="9" type="ORF">IXC47_04350</name>
</gene>
<dbReference type="PANTHER" id="PTHR30462:SF3">
    <property type="entry name" value="INTERMEMBRANE TRANSPORT PROTEIN PQIA"/>
    <property type="match status" value="1"/>
</dbReference>
<proteinExistence type="predicted"/>
<evidence type="ECO:0000256" key="8">
    <source>
        <dbReference type="SAM" id="Phobius"/>
    </source>
</evidence>
<evidence type="ECO:0000256" key="7">
    <source>
        <dbReference type="SAM" id="MobiDB-lite"/>
    </source>
</evidence>
<evidence type="ECO:0000256" key="6">
    <source>
        <dbReference type="ARBA" id="ARBA00023136"/>
    </source>
</evidence>
<evidence type="ECO:0000256" key="5">
    <source>
        <dbReference type="ARBA" id="ARBA00022989"/>
    </source>
</evidence>
<dbReference type="PANTHER" id="PTHR30462">
    <property type="entry name" value="INTERMEMBRANE TRANSPORT PROTEIN PQIB-RELATED"/>
    <property type="match status" value="1"/>
</dbReference>
<dbReference type="EMBL" id="JADOEL010000002">
    <property type="protein sequence ID" value="MBF8176910.1"/>
    <property type="molecule type" value="Genomic_DNA"/>
</dbReference>
<accession>A0ABS0EPV8</accession>
<evidence type="ECO:0000313" key="9">
    <source>
        <dbReference type="EMBL" id="MBF8176910.1"/>
    </source>
</evidence>
<sequence length="248" mass="27303">MSMQTLDLVVPTDGSIASGEQACDQKQRAINMGLIACHHCDTVWEQAEEGAACGRCGAKLRTRKADSLNRTWAFLIAACMMYLPANLLPVMITKTLFGSQNDTIMSGVIYFWVSGAYGLAAIIFVASFLVPLFKLAALFILVLMAQRRSNWRRGERARLYHVIELIGRWSMLDVFVVALLAGLVRIQGFAEITAGLGIAAFGSVVVLTMLASLSFDPKLTWDGDDETQESLNQDRLAESTRKADHDKH</sequence>
<evidence type="ECO:0000313" key="10">
    <source>
        <dbReference type="Proteomes" id="UP000657372"/>
    </source>
</evidence>
<organism evidence="9 10">
    <name type="scientific">Herminiimonas contaminans</name>
    <dbReference type="NCBI Taxonomy" id="1111140"/>
    <lineage>
        <taxon>Bacteria</taxon>
        <taxon>Pseudomonadati</taxon>
        <taxon>Pseudomonadota</taxon>
        <taxon>Betaproteobacteria</taxon>
        <taxon>Burkholderiales</taxon>
        <taxon>Oxalobacteraceae</taxon>
        <taxon>Herminiimonas</taxon>
    </lineage>
</organism>
<reference evidence="9 10" key="1">
    <citation type="submission" date="2020-11" db="EMBL/GenBank/DDBJ databases">
        <title>WGS of Herminiimonas contaminans strain Marseille-Q4544 isolated from planarians Schmidtea mediterranea.</title>
        <authorList>
            <person name="Kangale L."/>
        </authorList>
    </citation>
    <scope>NUCLEOTIDE SEQUENCE [LARGE SCALE GENOMIC DNA]</scope>
    <source>
        <strain evidence="9 10">Marseille-Q4544</strain>
    </source>
</reference>
<keyword evidence="10" id="KW-1185">Reference proteome</keyword>
<name>A0ABS0EPV8_9BURK</name>
<keyword evidence="5 8" id="KW-1133">Transmembrane helix</keyword>
<dbReference type="InterPro" id="IPR007498">
    <property type="entry name" value="PqiA-like"/>
</dbReference>
<protein>
    <submittedName>
        <fullName evidence="9">Paraquat-inducible protein A</fullName>
    </submittedName>
</protein>
<feature type="transmembrane region" description="Helical" evidence="8">
    <location>
        <begin position="71"/>
        <end position="92"/>
    </location>
</feature>
<keyword evidence="2" id="KW-1003">Cell membrane</keyword>
<feature type="region of interest" description="Disordered" evidence="7">
    <location>
        <begin position="224"/>
        <end position="248"/>
    </location>
</feature>
<dbReference type="Proteomes" id="UP000657372">
    <property type="component" value="Unassembled WGS sequence"/>
</dbReference>
<evidence type="ECO:0000256" key="3">
    <source>
        <dbReference type="ARBA" id="ARBA00022519"/>
    </source>
</evidence>
<comment type="subcellular location">
    <subcellularLocation>
        <location evidence="1">Cell inner membrane</location>
    </subcellularLocation>
</comment>
<keyword evidence="3" id="KW-0997">Cell inner membrane</keyword>
<feature type="transmembrane region" description="Helical" evidence="8">
    <location>
        <begin position="112"/>
        <end position="145"/>
    </location>
</feature>
<feature type="transmembrane region" description="Helical" evidence="8">
    <location>
        <begin position="192"/>
        <end position="213"/>
    </location>
</feature>
<evidence type="ECO:0000256" key="4">
    <source>
        <dbReference type="ARBA" id="ARBA00022692"/>
    </source>
</evidence>
<dbReference type="Pfam" id="PF04403">
    <property type="entry name" value="PqiA"/>
    <property type="match status" value="1"/>
</dbReference>
<dbReference type="InterPro" id="IPR051800">
    <property type="entry name" value="PqiA-PqiB_transport"/>
</dbReference>
<evidence type="ECO:0000256" key="2">
    <source>
        <dbReference type="ARBA" id="ARBA00022475"/>
    </source>
</evidence>
<comment type="caution">
    <text evidence="9">The sequence shown here is derived from an EMBL/GenBank/DDBJ whole genome shotgun (WGS) entry which is preliminary data.</text>
</comment>
<keyword evidence="4 8" id="KW-0812">Transmembrane</keyword>